<dbReference type="GO" id="GO:0008017">
    <property type="term" value="F:microtubule binding"/>
    <property type="evidence" value="ECO:0007669"/>
    <property type="project" value="InterPro"/>
</dbReference>
<dbReference type="PANTHER" id="PTHR47969">
    <property type="entry name" value="CHROMOSOME-ASSOCIATED KINESIN KIF4A-RELATED"/>
    <property type="match status" value="1"/>
</dbReference>
<evidence type="ECO:0000313" key="8">
    <source>
        <dbReference type="EMBL" id="ORE10170.1"/>
    </source>
</evidence>
<evidence type="ECO:0000256" key="2">
    <source>
        <dbReference type="ARBA" id="ARBA00022490"/>
    </source>
</evidence>
<dbReference type="AlphaFoldDB" id="A0A1X0RDR1"/>
<comment type="subcellular location">
    <subcellularLocation>
        <location evidence="1">Cytoplasm</location>
    </subcellularLocation>
</comment>
<dbReference type="GO" id="GO:0007018">
    <property type="term" value="P:microtubule-based movement"/>
    <property type="evidence" value="ECO:0007669"/>
    <property type="project" value="InterPro"/>
</dbReference>
<dbReference type="InterPro" id="IPR036961">
    <property type="entry name" value="Kinesin_motor_dom_sf"/>
</dbReference>
<keyword evidence="3" id="KW-0547">Nucleotide-binding</keyword>
<dbReference type="GO" id="GO:0051231">
    <property type="term" value="P:spindle elongation"/>
    <property type="evidence" value="ECO:0007669"/>
    <property type="project" value="TreeGrafter"/>
</dbReference>
<proteinExistence type="inferred from homology"/>
<accession>A0A1X0RDR1</accession>
<keyword evidence="5" id="KW-0175">Coiled coil</keyword>
<protein>
    <submittedName>
        <fullName evidence="8">Kinesin-domain-containing protein</fullName>
    </submittedName>
</protein>
<evidence type="ECO:0000256" key="3">
    <source>
        <dbReference type="ARBA" id="ARBA00022741"/>
    </source>
</evidence>
<dbReference type="GO" id="GO:0003777">
    <property type="term" value="F:microtubule motor activity"/>
    <property type="evidence" value="ECO:0007669"/>
    <property type="project" value="InterPro"/>
</dbReference>
<sequence>MTSTAVRVGLRVRPLTEKEIVNNCTECITCIPDTPQILIGADKSFTYDYVFNTKTDQSQVYQQAASPLLHKFIDGFNATILAYG</sequence>
<evidence type="ECO:0000256" key="1">
    <source>
        <dbReference type="ARBA" id="ARBA00004496"/>
    </source>
</evidence>
<dbReference type="GO" id="GO:0007052">
    <property type="term" value="P:mitotic spindle organization"/>
    <property type="evidence" value="ECO:0007669"/>
    <property type="project" value="TreeGrafter"/>
</dbReference>
<evidence type="ECO:0000256" key="5">
    <source>
        <dbReference type="ARBA" id="ARBA00023054"/>
    </source>
</evidence>
<dbReference type="InterPro" id="IPR001752">
    <property type="entry name" value="Kinesin_motor_dom"/>
</dbReference>
<keyword evidence="2" id="KW-0963">Cytoplasm</keyword>
<dbReference type="Pfam" id="PF00225">
    <property type="entry name" value="Kinesin"/>
    <property type="match status" value="1"/>
</dbReference>
<gene>
    <name evidence="8" type="ORF">BCV72DRAFT_35012</name>
</gene>
<dbReference type="PANTHER" id="PTHR47969:SF15">
    <property type="entry name" value="CHROMOSOME-ASSOCIATED KINESIN KIF4A-RELATED"/>
    <property type="match status" value="1"/>
</dbReference>
<dbReference type="SUPFAM" id="SSF52540">
    <property type="entry name" value="P-loop containing nucleoside triphosphate hydrolases"/>
    <property type="match status" value="1"/>
</dbReference>
<evidence type="ECO:0000259" key="7">
    <source>
        <dbReference type="PROSITE" id="PS50067"/>
    </source>
</evidence>
<evidence type="ECO:0000256" key="6">
    <source>
        <dbReference type="PROSITE-ProRule" id="PRU00283"/>
    </source>
</evidence>
<dbReference type="EMBL" id="KV921868">
    <property type="protein sequence ID" value="ORE10170.1"/>
    <property type="molecule type" value="Genomic_DNA"/>
</dbReference>
<name>A0A1X0RDR1_RHIZD</name>
<dbReference type="Gene3D" id="3.40.850.10">
    <property type="entry name" value="Kinesin motor domain"/>
    <property type="match status" value="1"/>
</dbReference>
<comment type="caution">
    <text evidence="6">Lacks conserved residue(s) required for the propagation of feature annotation.</text>
</comment>
<reference evidence="8" key="1">
    <citation type="journal article" date="2016" name="Proc. Natl. Acad. Sci. U.S.A.">
        <title>Lipid metabolic changes in an early divergent fungus govern the establishment of a mutualistic symbiosis with endobacteria.</title>
        <authorList>
            <person name="Lastovetsky O.A."/>
            <person name="Gaspar M.L."/>
            <person name="Mondo S.J."/>
            <person name="LaButti K.M."/>
            <person name="Sandor L."/>
            <person name="Grigoriev I.V."/>
            <person name="Henry S.A."/>
            <person name="Pawlowska T.E."/>
        </authorList>
    </citation>
    <scope>NUCLEOTIDE SEQUENCE [LARGE SCALE GENOMIC DNA]</scope>
    <source>
        <strain evidence="8">ATCC 52814</strain>
    </source>
</reference>
<feature type="domain" description="Kinesin motor" evidence="7">
    <location>
        <begin position="5"/>
        <end position="84"/>
    </location>
</feature>
<dbReference type="GO" id="GO:0005875">
    <property type="term" value="C:microtubule associated complex"/>
    <property type="evidence" value="ECO:0007669"/>
    <property type="project" value="TreeGrafter"/>
</dbReference>
<organism evidence="8">
    <name type="scientific">Rhizopus microsporus var. microsporus</name>
    <dbReference type="NCBI Taxonomy" id="86635"/>
    <lineage>
        <taxon>Eukaryota</taxon>
        <taxon>Fungi</taxon>
        <taxon>Fungi incertae sedis</taxon>
        <taxon>Mucoromycota</taxon>
        <taxon>Mucoromycotina</taxon>
        <taxon>Mucoromycetes</taxon>
        <taxon>Mucorales</taxon>
        <taxon>Mucorineae</taxon>
        <taxon>Rhizopodaceae</taxon>
        <taxon>Rhizopus</taxon>
    </lineage>
</organism>
<dbReference type="Proteomes" id="UP000242414">
    <property type="component" value="Unassembled WGS sequence"/>
</dbReference>
<dbReference type="GO" id="GO:0005524">
    <property type="term" value="F:ATP binding"/>
    <property type="evidence" value="ECO:0007669"/>
    <property type="project" value="UniProtKB-KW"/>
</dbReference>
<dbReference type="GO" id="GO:0005737">
    <property type="term" value="C:cytoplasm"/>
    <property type="evidence" value="ECO:0007669"/>
    <property type="project" value="UniProtKB-SubCell"/>
</dbReference>
<dbReference type="InterPro" id="IPR027417">
    <property type="entry name" value="P-loop_NTPase"/>
</dbReference>
<dbReference type="InterPro" id="IPR027640">
    <property type="entry name" value="Kinesin-like_fam"/>
</dbReference>
<comment type="similarity">
    <text evidence="6">Belongs to the TRAFAC class myosin-kinesin ATPase superfamily. Kinesin family.</text>
</comment>
<keyword evidence="4" id="KW-0067">ATP-binding</keyword>
<evidence type="ECO:0000256" key="4">
    <source>
        <dbReference type="ARBA" id="ARBA00022840"/>
    </source>
</evidence>
<dbReference type="VEuPathDB" id="FungiDB:BCV72DRAFT_35012"/>
<dbReference type="PROSITE" id="PS50067">
    <property type="entry name" value="KINESIN_MOTOR_2"/>
    <property type="match status" value="1"/>
</dbReference>